<dbReference type="Proteomes" id="UP001341281">
    <property type="component" value="Chromosome 02"/>
</dbReference>
<gene>
    <name evidence="1" type="ORF">U9M48_010447</name>
</gene>
<evidence type="ECO:0000313" key="1">
    <source>
        <dbReference type="EMBL" id="WVZ60425.1"/>
    </source>
</evidence>
<reference evidence="1 2" key="1">
    <citation type="submission" date="2024-02" db="EMBL/GenBank/DDBJ databases">
        <title>High-quality chromosome-scale genome assembly of Pensacola bahiagrass (Paspalum notatum Flugge var. saurae).</title>
        <authorList>
            <person name="Vega J.M."/>
            <person name="Podio M."/>
            <person name="Orjuela J."/>
            <person name="Siena L.A."/>
            <person name="Pessino S.C."/>
            <person name="Combes M.C."/>
            <person name="Mariac C."/>
            <person name="Albertini E."/>
            <person name="Pupilli F."/>
            <person name="Ortiz J.P.A."/>
            <person name="Leblanc O."/>
        </authorList>
    </citation>
    <scope>NUCLEOTIDE SEQUENCE [LARGE SCALE GENOMIC DNA]</scope>
    <source>
        <strain evidence="1">R1</strain>
        <tissue evidence="1">Leaf</tissue>
    </source>
</reference>
<keyword evidence="2" id="KW-1185">Reference proteome</keyword>
<dbReference type="AlphaFoldDB" id="A0AAQ3STQ0"/>
<name>A0AAQ3STQ0_PASNO</name>
<evidence type="ECO:0000313" key="2">
    <source>
        <dbReference type="Proteomes" id="UP001341281"/>
    </source>
</evidence>
<organism evidence="1 2">
    <name type="scientific">Paspalum notatum var. saurae</name>
    <dbReference type="NCBI Taxonomy" id="547442"/>
    <lineage>
        <taxon>Eukaryota</taxon>
        <taxon>Viridiplantae</taxon>
        <taxon>Streptophyta</taxon>
        <taxon>Embryophyta</taxon>
        <taxon>Tracheophyta</taxon>
        <taxon>Spermatophyta</taxon>
        <taxon>Magnoliopsida</taxon>
        <taxon>Liliopsida</taxon>
        <taxon>Poales</taxon>
        <taxon>Poaceae</taxon>
        <taxon>PACMAD clade</taxon>
        <taxon>Panicoideae</taxon>
        <taxon>Andropogonodae</taxon>
        <taxon>Paspaleae</taxon>
        <taxon>Paspalinae</taxon>
        <taxon>Paspalum</taxon>
    </lineage>
</organism>
<accession>A0AAQ3STQ0</accession>
<sequence>MNHYLWGVFKPREVEAKQGAALHDPDHTTGATTFASDAISTVPPGSAVAATVSASIPTEHTTEAGAVVASATHGQDGSSGLGAPAGRMVAIVVRQTPRLEPLIREICKDGALVMHGEITNWQDLAK</sequence>
<dbReference type="EMBL" id="CP144746">
    <property type="protein sequence ID" value="WVZ60425.1"/>
    <property type="molecule type" value="Genomic_DNA"/>
</dbReference>
<protein>
    <submittedName>
        <fullName evidence="1">Uncharacterized protein</fullName>
    </submittedName>
</protein>
<proteinExistence type="predicted"/>